<dbReference type="AlphaFoldDB" id="A0A934TIH6"/>
<feature type="compositionally biased region" description="Basic and acidic residues" evidence="1">
    <location>
        <begin position="331"/>
        <end position="347"/>
    </location>
</feature>
<evidence type="ECO:0008006" key="4">
    <source>
        <dbReference type="Google" id="ProtNLM"/>
    </source>
</evidence>
<reference evidence="2" key="1">
    <citation type="submission" date="2017-05" db="EMBL/GenBank/DDBJ databases">
        <authorList>
            <person name="Imhoff J.F."/>
            <person name="Rahn T."/>
            <person name="Kuenzel S."/>
            <person name="Neulinger S.C."/>
        </authorList>
    </citation>
    <scope>NUCLEOTIDE SEQUENCE</scope>
    <source>
        <strain evidence="2">LMG 28126</strain>
    </source>
</reference>
<protein>
    <recommendedName>
        <fullName evidence="4">DUF3618 domain-containing protein</fullName>
    </recommendedName>
</protein>
<feature type="compositionally biased region" description="Basic and acidic residues" evidence="1">
    <location>
        <begin position="84"/>
        <end position="93"/>
    </location>
</feature>
<dbReference type="Proteomes" id="UP000706333">
    <property type="component" value="Unassembled WGS sequence"/>
</dbReference>
<gene>
    <name evidence="2" type="ORF">CCR87_03545</name>
</gene>
<evidence type="ECO:0000313" key="2">
    <source>
        <dbReference type="EMBL" id="MBK5926437.1"/>
    </source>
</evidence>
<keyword evidence="3" id="KW-1185">Reference proteome</keyword>
<organism evidence="2 3">
    <name type="scientific">Rhodobaculum claviforme</name>
    <dbReference type="NCBI Taxonomy" id="1549854"/>
    <lineage>
        <taxon>Bacteria</taxon>
        <taxon>Pseudomonadati</taxon>
        <taxon>Pseudomonadota</taxon>
        <taxon>Alphaproteobacteria</taxon>
        <taxon>Rhodobacterales</taxon>
        <taxon>Paracoccaceae</taxon>
        <taxon>Rhodobaculum</taxon>
    </lineage>
</organism>
<feature type="region of interest" description="Disordered" evidence="1">
    <location>
        <begin position="325"/>
        <end position="347"/>
    </location>
</feature>
<dbReference type="RefSeq" id="WP_201156206.1">
    <property type="nucleotide sequence ID" value="NZ_NHSD01000128.1"/>
</dbReference>
<evidence type="ECO:0000313" key="3">
    <source>
        <dbReference type="Proteomes" id="UP000706333"/>
    </source>
</evidence>
<comment type="caution">
    <text evidence="2">The sequence shown here is derived from an EMBL/GenBank/DDBJ whole genome shotgun (WGS) entry which is preliminary data.</text>
</comment>
<evidence type="ECO:0000256" key="1">
    <source>
        <dbReference type="SAM" id="MobiDB-lite"/>
    </source>
</evidence>
<dbReference type="InterPro" id="IPR022062">
    <property type="entry name" value="DUF3618"/>
</dbReference>
<feature type="region of interest" description="Disordered" evidence="1">
    <location>
        <begin position="84"/>
        <end position="153"/>
    </location>
</feature>
<dbReference type="Pfam" id="PF12277">
    <property type="entry name" value="DUF3618"/>
    <property type="match status" value="1"/>
</dbReference>
<name>A0A934TIH6_9RHOB</name>
<dbReference type="EMBL" id="NHSD01000128">
    <property type="protein sequence ID" value="MBK5926437.1"/>
    <property type="molecule type" value="Genomic_DNA"/>
</dbReference>
<accession>A0A934TIH6</accession>
<proteinExistence type="predicted"/>
<reference evidence="2" key="2">
    <citation type="journal article" date="2020" name="Microorganisms">
        <title>Osmotic Adaptation and Compatible Solute Biosynthesis of Phototrophic Bacteria as Revealed from Genome Analyses.</title>
        <authorList>
            <person name="Imhoff J.F."/>
            <person name="Rahn T."/>
            <person name="Kunzel S."/>
            <person name="Keller A."/>
            <person name="Neulinger S.C."/>
        </authorList>
    </citation>
    <scope>NUCLEOTIDE SEQUENCE</scope>
    <source>
        <strain evidence="2">LMG 28126</strain>
    </source>
</reference>
<sequence>MSSDTRTPDDIERDIAVQRAQMTGTIGDLQKKFSVDAIVNDIGTMFRNDGGDLGRSISQTIGRNPAAVALVGVGLAWLFIGEGRKDTTPDRRSGAGARNRGYSRASSWDGAHAGSNGGDRSWYGAGSMSRADRFPDHPTQGNPGEDGSNGITDRIQDAAGAASNAVSDAAGTLGDSARRLTDRLSHGTEALSDEARDRVVAARRAAHEARLSAEDAMNRAGRTAVTFFEDQPLVVGALAAAVGAAVAGALPHSRVEDDAMGDSSDRLFAEAEAVFREERKKAMAVLRSAATDVKEEVTETGSDLKGLLPDGQTVGEVIADRTTQAAARVADGARDEAKARNLGRRER</sequence>